<proteinExistence type="predicted"/>
<accession>A0A1S9DWK3</accession>
<evidence type="ECO:0000259" key="1">
    <source>
        <dbReference type="Pfam" id="PF12697"/>
    </source>
</evidence>
<organism evidence="2 3">
    <name type="scientific">Aspergillus oryzae</name>
    <name type="common">Yellow koji mold</name>
    <dbReference type="NCBI Taxonomy" id="5062"/>
    <lineage>
        <taxon>Eukaryota</taxon>
        <taxon>Fungi</taxon>
        <taxon>Dikarya</taxon>
        <taxon>Ascomycota</taxon>
        <taxon>Pezizomycotina</taxon>
        <taxon>Eurotiomycetes</taxon>
        <taxon>Eurotiomycetidae</taxon>
        <taxon>Eurotiales</taxon>
        <taxon>Aspergillaceae</taxon>
        <taxon>Aspergillus</taxon>
        <taxon>Aspergillus subgen. Circumdati</taxon>
    </lineage>
</organism>
<dbReference type="PANTHER" id="PTHR37017">
    <property type="entry name" value="AB HYDROLASE-1 DOMAIN-CONTAINING PROTEIN-RELATED"/>
    <property type="match status" value="1"/>
</dbReference>
<dbReference type="InterPro" id="IPR029058">
    <property type="entry name" value="AB_hydrolase_fold"/>
</dbReference>
<dbReference type="InterPro" id="IPR052897">
    <property type="entry name" value="Sec-Metab_Biosynth_Hydrolase"/>
</dbReference>
<dbReference type="EMBL" id="MKZY01000002">
    <property type="protein sequence ID" value="OOO13445.1"/>
    <property type="molecule type" value="Genomic_DNA"/>
</dbReference>
<reference evidence="2 3" key="1">
    <citation type="submission" date="2016-10" db="EMBL/GenBank/DDBJ databases">
        <title>Genome sequencing of Aspergillus oryzae BCC7051.</title>
        <authorList>
            <person name="Thammarongtham C."/>
            <person name="Vorapreeda T."/>
            <person name="Nookaew I."/>
            <person name="Srisuk T."/>
            <person name="Land M."/>
            <person name="Jeennor S."/>
            <person name="Laoteng K."/>
        </authorList>
    </citation>
    <scope>NUCLEOTIDE SEQUENCE [LARGE SCALE GENOMIC DNA]</scope>
    <source>
        <strain evidence="2 3">BCC7051</strain>
    </source>
</reference>
<dbReference type="Gene3D" id="3.40.50.1820">
    <property type="entry name" value="alpha/beta hydrolase"/>
    <property type="match status" value="1"/>
</dbReference>
<evidence type="ECO:0000313" key="3">
    <source>
        <dbReference type="Proteomes" id="UP000190312"/>
    </source>
</evidence>
<dbReference type="OrthoDB" id="1263307at2759"/>
<name>A0A1S9DWK3_ASPOZ</name>
<protein>
    <recommendedName>
        <fullName evidence="1">AB hydrolase-1 domain-containing protein</fullName>
    </recommendedName>
</protein>
<sequence length="279" mass="30386">MATNTKPAIVICHGSYHSPTPYEPFMEKLQSQGFETYCPHRPTCDLSKLNVGDVDHPDFDLGPPAEGYPTDTDDVNVVVKLLNKLVNEGGKLVLLVAHSSGGWVATQAAIPELQANSRRSEGKTGGLIGIFYMGAFVVPVGESIHSFFQPKDGTTFVPPFMRFHKHGVKGLGTPVDAPRFFFNGLDAESAAKWTATLTASPVNTDRLTNDPYSALPCAYLVLEDDLTLPKEYQEGMIALQEGKGNKFTVYRATSGHSPHLTWTEDLVVKVTGFTNEILS</sequence>
<dbReference type="Pfam" id="PF12697">
    <property type="entry name" value="Abhydrolase_6"/>
    <property type="match status" value="1"/>
</dbReference>
<dbReference type="InterPro" id="IPR000073">
    <property type="entry name" value="AB_hydrolase_1"/>
</dbReference>
<dbReference type="PANTHER" id="PTHR37017:SF11">
    <property type="entry name" value="ESTERASE_LIPASE_THIOESTERASE DOMAIN-CONTAINING PROTEIN"/>
    <property type="match status" value="1"/>
</dbReference>
<dbReference type="AlphaFoldDB" id="A0A1S9DWK3"/>
<gene>
    <name evidence="2" type="ORF">OAory_01011940</name>
</gene>
<dbReference type="VEuPathDB" id="FungiDB:AO090005000223"/>
<dbReference type="Proteomes" id="UP000190312">
    <property type="component" value="Unassembled WGS sequence"/>
</dbReference>
<dbReference type="SUPFAM" id="SSF53474">
    <property type="entry name" value="alpha/beta-Hydrolases"/>
    <property type="match status" value="1"/>
</dbReference>
<evidence type="ECO:0000313" key="2">
    <source>
        <dbReference type="EMBL" id="OOO13445.1"/>
    </source>
</evidence>
<feature type="domain" description="AB hydrolase-1" evidence="1">
    <location>
        <begin position="9"/>
        <end position="265"/>
    </location>
</feature>
<comment type="caution">
    <text evidence="2">The sequence shown here is derived from an EMBL/GenBank/DDBJ whole genome shotgun (WGS) entry which is preliminary data.</text>
</comment>